<dbReference type="SUPFAM" id="SSF52440">
    <property type="entry name" value="PreATP-grasp domain"/>
    <property type="match status" value="1"/>
</dbReference>
<dbReference type="SUPFAM" id="SSF51246">
    <property type="entry name" value="Rudiment single hybrid motif"/>
    <property type="match status" value="1"/>
</dbReference>
<dbReference type="InterPro" id="IPR005479">
    <property type="entry name" value="CPAse_ATP-bd"/>
</dbReference>
<keyword evidence="8 17" id="KW-0479">Metal-binding</keyword>
<dbReference type="SMART" id="SM00878">
    <property type="entry name" value="Biotin_carb_C"/>
    <property type="match status" value="1"/>
</dbReference>
<dbReference type="OrthoDB" id="9760256at2"/>
<dbReference type="InterPro" id="IPR003379">
    <property type="entry name" value="Carboxylase_cons_dom"/>
</dbReference>
<dbReference type="CDD" id="cd06850">
    <property type="entry name" value="biotinyl_domain"/>
    <property type="match status" value="1"/>
</dbReference>
<dbReference type="Gene3D" id="3.30.470.20">
    <property type="entry name" value="ATP-grasp fold, B domain"/>
    <property type="match status" value="1"/>
</dbReference>
<dbReference type="PROSITE" id="PS50975">
    <property type="entry name" value="ATP_GRASP"/>
    <property type="match status" value="1"/>
</dbReference>
<comment type="cofactor">
    <cofactor evidence="1 14">
        <name>biotin</name>
        <dbReference type="ChEBI" id="CHEBI:57586"/>
    </cofactor>
</comment>
<dbReference type="InterPro" id="IPR016185">
    <property type="entry name" value="PreATP-grasp_dom_sf"/>
</dbReference>
<feature type="binding site" evidence="16">
    <location>
        <position position="877"/>
    </location>
    <ligand>
        <name>substrate</name>
    </ligand>
</feature>
<evidence type="ECO:0000256" key="17">
    <source>
        <dbReference type="PIRSR" id="PIRSR001594-3"/>
    </source>
</evidence>
<dbReference type="Pfam" id="PF02786">
    <property type="entry name" value="CPSase_L_D2"/>
    <property type="match status" value="1"/>
</dbReference>
<dbReference type="InterPro" id="IPR011054">
    <property type="entry name" value="Rudment_hybrid_motif"/>
</dbReference>
<dbReference type="NCBIfam" id="NF009554">
    <property type="entry name" value="PRK12999.1"/>
    <property type="match status" value="1"/>
</dbReference>
<evidence type="ECO:0000256" key="2">
    <source>
        <dbReference type="ARBA" id="ARBA00003761"/>
    </source>
</evidence>
<evidence type="ECO:0000256" key="13">
    <source>
        <dbReference type="ARBA" id="ARBA00048600"/>
    </source>
</evidence>
<evidence type="ECO:0000313" key="23">
    <source>
        <dbReference type="EMBL" id="PWV64361.1"/>
    </source>
</evidence>
<dbReference type="InterPro" id="IPR005930">
    <property type="entry name" value="Pyruv_COase"/>
</dbReference>
<dbReference type="GO" id="GO:0046872">
    <property type="term" value="F:metal ion binding"/>
    <property type="evidence" value="ECO:0007669"/>
    <property type="project" value="UniProtKB-KW"/>
</dbReference>
<evidence type="ECO:0000259" key="19">
    <source>
        <dbReference type="PROSITE" id="PS50968"/>
    </source>
</evidence>
<dbReference type="NCBIfam" id="TIGR01235">
    <property type="entry name" value="pyruv_carbox"/>
    <property type="match status" value="1"/>
</dbReference>
<dbReference type="Gene3D" id="3.20.20.70">
    <property type="entry name" value="Aldolase class I"/>
    <property type="match status" value="1"/>
</dbReference>
<evidence type="ECO:0000256" key="15">
    <source>
        <dbReference type="PIRSR" id="PIRSR001594-1"/>
    </source>
</evidence>
<evidence type="ECO:0000256" key="11">
    <source>
        <dbReference type="ARBA" id="ARBA00023267"/>
    </source>
</evidence>
<comment type="function">
    <text evidence="2">This protein is a component of the acetyl coenzyme A carboxylase complex; first, biotin carboxylase catalyzes the carboxylation of the carrier protein and then the transcarboxylase transfers the carboxyl group to form malonyl-CoA.</text>
</comment>
<feature type="binding site" evidence="16">
    <location>
        <position position="616"/>
    </location>
    <ligand>
        <name>substrate</name>
    </ligand>
</feature>
<dbReference type="FunFam" id="3.30.1490.20:FF:000003">
    <property type="entry name" value="acetyl-CoA carboxylase isoform X1"/>
    <property type="match status" value="1"/>
</dbReference>
<feature type="active site" evidence="15">
    <location>
        <position position="297"/>
    </location>
</feature>
<evidence type="ECO:0000256" key="12">
    <source>
        <dbReference type="ARBA" id="ARBA00023268"/>
    </source>
</evidence>
<dbReference type="SUPFAM" id="SSF51230">
    <property type="entry name" value="Single hybrid motif"/>
    <property type="match status" value="1"/>
</dbReference>
<comment type="subunit">
    <text evidence="5">Acetyl-CoA carboxylase is a heterohexamer of biotin carboxyl carrier protein, biotin carboxylase and the two subunits of carboxyl transferase in a 2:2 complex.</text>
</comment>
<dbReference type="SUPFAM" id="SSF89000">
    <property type="entry name" value="post-HMGL domain-like"/>
    <property type="match status" value="1"/>
</dbReference>
<evidence type="ECO:0000256" key="4">
    <source>
        <dbReference type="ARBA" id="ARBA00004956"/>
    </source>
</evidence>
<feature type="domain" description="Lipoyl-binding" evidence="19">
    <location>
        <begin position="1072"/>
        <end position="1147"/>
    </location>
</feature>
<organism evidence="23 24">
    <name type="scientific">Plasticicumulans acidivorans</name>
    <dbReference type="NCBI Taxonomy" id="886464"/>
    <lineage>
        <taxon>Bacteria</taxon>
        <taxon>Pseudomonadati</taxon>
        <taxon>Pseudomonadota</taxon>
        <taxon>Gammaproteobacteria</taxon>
        <taxon>Candidatus Competibacteraceae</taxon>
        <taxon>Plasticicumulans</taxon>
    </lineage>
</organism>
<comment type="function">
    <text evidence="14">Catalyzes a 2-step reaction, involving the ATP-dependent carboxylation of the covalently attached biotin in the first step and the transfer of the carboxyl group to pyruvate in the second.</text>
</comment>
<dbReference type="Proteomes" id="UP000246569">
    <property type="component" value="Unassembled WGS sequence"/>
</dbReference>
<evidence type="ECO:0000259" key="22">
    <source>
        <dbReference type="PROSITE" id="PS50991"/>
    </source>
</evidence>
<dbReference type="FunFam" id="3.40.50.20:FF:000010">
    <property type="entry name" value="Propionyl-CoA carboxylase subunit alpha"/>
    <property type="match status" value="1"/>
</dbReference>
<dbReference type="Pfam" id="PF02785">
    <property type="entry name" value="Biotin_carb_C"/>
    <property type="match status" value="1"/>
</dbReference>
<feature type="modified residue" description="N6-biotinyllysine" evidence="18">
    <location>
        <position position="1113"/>
    </location>
</feature>
<dbReference type="InterPro" id="IPR011761">
    <property type="entry name" value="ATP-grasp"/>
</dbReference>
<dbReference type="CDD" id="cd07937">
    <property type="entry name" value="DRE_TIM_PC_TC_5S"/>
    <property type="match status" value="1"/>
</dbReference>
<gene>
    <name evidence="23" type="ORF">C7443_1029</name>
</gene>
<feature type="binding site" evidence="16">
    <location>
        <position position="120"/>
    </location>
    <ligand>
        <name>ATP</name>
        <dbReference type="ChEBI" id="CHEBI:30616"/>
    </ligand>
</feature>
<evidence type="ECO:0000256" key="18">
    <source>
        <dbReference type="PIRSR" id="PIRSR001594-4"/>
    </source>
</evidence>
<feature type="binding site" evidence="17">
    <location>
        <position position="744"/>
    </location>
    <ligand>
        <name>Mn(2+)</name>
        <dbReference type="ChEBI" id="CHEBI:29035"/>
    </ligand>
</feature>
<dbReference type="EC" id="6.4.1.1" evidence="14"/>
<feature type="modified residue" description="N6-carboxylysine" evidence="18">
    <location>
        <position position="713"/>
    </location>
</feature>
<dbReference type="PANTHER" id="PTHR43778">
    <property type="entry name" value="PYRUVATE CARBOXYLASE"/>
    <property type="match status" value="1"/>
</dbReference>
<dbReference type="InterPro" id="IPR011764">
    <property type="entry name" value="Biotin_carboxylation_dom"/>
</dbReference>
<keyword evidence="7 14" id="KW-0436">Ligase</keyword>
<keyword evidence="12" id="KW-0511">Multifunctional enzyme</keyword>
<feature type="domain" description="Pyruvate carboxyltransferase" evidence="22">
    <location>
        <begin position="535"/>
        <end position="803"/>
    </location>
</feature>
<dbReference type="RefSeq" id="WP_110017036.1">
    <property type="nucleotide sequence ID" value="NZ_QGTJ01000002.1"/>
</dbReference>
<keyword evidence="9 14" id="KW-0547">Nucleotide-binding</keyword>
<dbReference type="GO" id="GO:0005524">
    <property type="term" value="F:ATP binding"/>
    <property type="evidence" value="ECO:0007669"/>
    <property type="project" value="UniProtKB-UniRule"/>
</dbReference>
<proteinExistence type="predicted"/>
<dbReference type="InterPro" id="IPR055268">
    <property type="entry name" value="PCB-like"/>
</dbReference>
<dbReference type="Pfam" id="PF00682">
    <property type="entry name" value="HMGL-like"/>
    <property type="match status" value="1"/>
</dbReference>
<dbReference type="PIRSF" id="PIRSF001594">
    <property type="entry name" value="Pyruv_carbox"/>
    <property type="match status" value="1"/>
</dbReference>
<evidence type="ECO:0000259" key="20">
    <source>
        <dbReference type="PROSITE" id="PS50975"/>
    </source>
</evidence>
<dbReference type="PROSITE" id="PS50979">
    <property type="entry name" value="BC"/>
    <property type="match status" value="1"/>
</dbReference>
<dbReference type="EMBL" id="QGTJ01000002">
    <property type="protein sequence ID" value="PWV64361.1"/>
    <property type="molecule type" value="Genomic_DNA"/>
</dbReference>
<dbReference type="AlphaFoldDB" id="A0A317MY41"/>
<keyword evidence="6" id="KW-0312">Gluconeogenesis</keyword>
<evidence type="ECO:0000313" key="24">
    <source>
        <dbReference type="Proteomes" id="UP000246569"/>
    </source>
</evidence>
<dbReference type="InterPro" id="IPR011053">
    <property type="entry name" value="Single_hybrid_motif"/>
</dbReference>
<keyword evidence="10 14" id="KW-0067">ATP-binding</keyword>
<comment type="pathway">
    <text evidence="3">Carbohydrate biosynthesis; gluconeogenesis.</text>
</comment>
<dbReference type="PANTHER" id="PTHR43778:SF2">
    <property type="entry name" value="PYRUVATE CARBOXYLASE, MITOCHONDRIAL"/>
    <property type="match status" value="1"/>
</dbReference>
<dbReference type="PROSITE" id="PS00188">
    <property type="entry name" value="BIOTIN"/>
    <property type="match status" value="1"/>
</dbReference>
<dbReference type="InterPro" id="IPR013785">
    <property type="entry name" value="Aldolase_TIM"/>
</dbReference>
<dbReference type="NCBIfam" id="NF006761">
    <property type="entry name" value="PRK09282.1"/>
    <property type="match status" value="1"/>
</dbReference>
<keyword evidence="24" id="KW-1185">Reference proteome</keyword>
<evidence type="ECO:0000256" key="1">
    <source>
        <dbReference type="ARBA" id="ARBA00001953"/>
    </source>
</evidence>
<evidence type="ECO:0000256" key="14">
    <source>
        <dbReference type="PIRNR" id="PIRNR001594"/>
    </source>
</evidence>
<sequence length="1147" mass="125965">MPRKIRRLLVANRGEIAIRAMRAAAELGIATVAIYAEEDRFALHRFKADESYRVGQGKKPIQAYLDIDDILRIAREAQVDAIHPGYGFLSENPDFAEACAKSGIIFIGPAPEVMRTLGNKVAARNMAVSAGVPVMPATGPLPEDLDEVKRMAAAIGYPFMLKASWGGGGRGMRVIESEADLGPQIEVARREAKAAFGNDEVYLEKLVRRARHVEVQILGDRHGNVVHLFERDCTVQRRNQKVVERAPAQYLTAATRAALCESALKLARAVDYSCAGTVEFLMDADTGAFYFIEVNPRIQVEHTVTEMVTGIDLVKAQIRVSEGAEIGTADSGVPAQADIHLHGHALQCRVTTEDPENGFTPDYGRIQAYRSAAGFGIRLDAGTAYSGAVITPYYDSLLVKVTAWSPDADDAIQRMDRALREFRVRGLATNLAFLENVINHPQFRDGSYITRFIDETPELFHFSKRRDRGTRLLRYIAETTVNGNAEVAGRSVPDTRQPAQLPSPFAGEAPVGSRQLFQQLGAEGFSRWMREQKQALITDTTMRDAHQSLLATRMRSRDLWTIAPYYAAQLPQLFSLECWGGATFDVAMRFLKEDPWERLHGLRERVPNILFQMLLRGANAVGYTSYPDNVVRYFVQQAVAAGMDVFRVFDSLNWVENMRVAMDAVIEAGGFCEATVCYTGDMLAPEPNKYDLGYYVKMAKALEAAGAHAIAIKDMAGVARPAAIRKLVLTLREEVGLPLHFHTHDTSGIAAASVLAAVEAGCDAVDAAMDAMSGLTSQPNLGSIVAALRDTDRDPGLDVQALRAVSRYWEGVRRHYAGFESDIRSGTADVYRHAMPGGQYTNLREQARSLGIEHRWEEVAEAYAQVNELFGDIVKVTPTSKVVGDMALMMVTQGLTPADVSDPAREIAFPESVVQLFRGELGQPPSGWPVELQKKVLAGAEAFTVRPGADLPPADLDAVRIEAATKADRAISDTELASYLMYPKVFLDYARQRSQYGNLSVLPTPVFWYGMESGEDITLDIDRGKSLIVRYLTASEPDAEGQVKVFFELNGQSRTVRVTKKGMESLVKAHPKAEDGNPHHIPAPMPGLVVSVAVRSGLHVEKGDVLLSIEAMKMETTIRAERAGTVKEVHVGVGTRVDAKDLMLVID</sequence>
<accession>A0A317MY41</accession>
<dbReference type="Pfam" id="PF00364">
    <property type="entry name" value="Biotin_lipoyl"/>
    <property type="match status" value="1"/>
</dbReference>
<dbReference type="InterPro" id="IPR005481">
    <property type="entry name" value="BC-like_N"/>
</dbReference>
<dbReference type="UniPathway" id="UPA00138"/>
<dbReference type="GO" id="GO:0005737">
    <property type="term" value="C:cytoplasm"/>
    <property type="evidence" value="ECO:0007669"/>
    <property type="project" value="TreeGrafter"/>
</dbReference>
<reference evidence="23 24" key="1">
    <citation type="submission" date="2018-05" db="EMBL/GenBank/DDBJ databases">
        <title>Genomic Encyclopedia of Type Strains, Phase IV (KMG-IV): sequencing the most valuable type-strain genomes for metagenomic binning, comparative biology and taxonomic classification.</title>
        <authorList>
            <person name="Goeker M."/>
        </authorList>
    </citation>
    <scope>NUCLEOTIDE SEQUENCE [LARGE SCALE GENOMIC DNA]</scope>
    <source>
        <strain evidence="23 24">DSM 23606</strain>
    </source>
</reference>
<feature type="binding site" evidence="17">
    <location>
        <position position="544"/>
    </location>
    <ligand>
        <name>Mn(2+)</name>
        <dbReference type="ChEBI" id="CHEBI:29035"/>
    </ligand>
</feature>
<evidence type="ECO:0000256" key="9">
    <source>
        <dbReference type="ARBA" id="ARBA00022741"/>
    </source>
</evidence>
<feature type="binding site" description="via carbamate group" evidence="17">
    <location>
        <position position="713"/>
    </location>
    <ligand>
        <name>Mn(2+)</name>
        <dbReference type="ChEBI" id="CHEBI:29035"/>
    </ligand>
</feature>
<dbReference type="GO" id="GO:0006094">
    <property type="term" value="P:gluconeogenesis"/>
    <property type="evidence" value="ECO:0007669"/>
    <property type="project" value="UniProtKB-UniPathway"/>
</dbReference>
<dbReference type="InterPro" id="IPR000089">
    <property type="entry name" value="Biotin_lipoyl"/>
</dbReference>
<dbReference type="Pfam" id="PF02436">
    <property type="entry name" value="PYC_OADA"/>
    <property type="match status" value="1"/>
</dbReference>
<dbReference type="InterPro" id="IPR005482">
    <property type="entry name" value="Biotin_COase_C"/>
</dbReference>
<dbReference type="Pfam" id="PF00289">
    <property type="entry name" value="Biotin_carb_N"/>
    <property type="match status" value="1"/>
</dbReference>
<feature type="binding site" evidence="16">
    <location>
        <position position="204"/>
    </location>
    <ligand>
        <name>ATP</name>
        <dbReference type="ChEBI" id="CHEBI:30616"/>
    </ligand>
</feature>
<feature type="binding site" evidence="17">
    <location>
        <position position="742"/>
    </location>
    <ligand>
        <name>Mn(2+)</name>
        <dbReference type="ChEBI" id="CHEBI:29035"/>
    </ligand>
</feature>
<evidence type="ECO:0000256" key="16">
    <source>
        <dbReference type="PIRSR" id="PIRSR001594-2"/>
    </source>
</evidence>
<dbReference type="PROSITE" id="PS00867">
    <property type="entry name" value="CPSASE_2"/>
    <property type="match status" value="1"/>
</dbReference>
<keyword evidence="23" id="KW-0670">Pyruvate</keyword>
<comment type="catalytic activity">
    <reaction evidence="13">
        <text>N(6)-biotinyl-L-lysyl-[protein] + hydrogencarbonate + ATP = N(6)-carboxybiotinyl-L-lysyl-[protein] + ADP + phosphate + H(+)</text>
        <dbReference type="Rhea" id="RHEA:13501"/>
        <dbReference type="Rhea" id="RHEA-COMP:10505"/>
        <dbReference type="Rhea" id="RHEA-COMP:10506"/>
        <dbReference type="ChEBI" id="CHEBI:15378"/>
        <dbReference type="ChEBI" id="CHEBI:17544"/>
        <dbReference type="ChEBI" id="CHEBI:30616"/>
        <dbReference type="ChEBI" id="CHEBI:43474"/>
        <dbReference type="ChEBI" id="CHEBI:83144"/>
        <dbReference type="ChEBI" id="CHEBI:83145"/>
        <dbReference type="ChEBI" id="CHEBI:456216"/>
        <dbReference type="EC" id="6.3.4.14"/>
    </reaction>
</comment>
<comment type="pathway">
    <text evidence="4">Lipid metabolism; malonyl-CoA biosynthesis; malonyl-CoA from acetyl-CoA: step 1/1.</text>
</comment>
<dbReference type="SUPFAM" id="SSF51569">
    <property type="entry name" value="Aldolase"/>
    <property type="match status" value="1"/>
</dbReference>
<feature type="domain" description="ATP-grasp" evidence="20">
    <location>
        <begin position="124"/>
        <end position="322"/>
    </location>
</feature>
<feature type="domain" description="Biotin carboxylation" evidence="21">
    <location>
        <begin position="4"/>
        <end position="458"/>
    </location>
</feature>
<name>A0A317MY41_9GAMM</name>
<evidence type="ECO:0000256" key="8">
    <source>
        <dbReference type="ARBA" id="ARBA00022723"/>
    </source>
</evidence>
<evidence type="ECO:0000256" key="7">
    <source>
        <dbReference type="ARBA" id="ARBA00022598"/>
    </source>
</evidence>
<dbReference type="Gene3D" id="2.40.50.100">
    <property type="match status" value="1"/>
</dbReference>
<dbReference type="PROSITE" id="PS50991">
    <property type="entry name" value="PYR_CT"/>
    <property type="match status" value="1"/>
</dbReference>
<dbReference type="FunFam" id="2.40.50.100:FF:000003">
    <property type="entry name" value="Acetyl-CoA carboxylase biotin carboxyl carrier protein"/>
    <property type="match status" value="1"/>
</dbReference>
<keyword evidence="11 14" id="KW-0092">Biotin</keyword>
<evidence type="ECO:0000256" key="3">
    <source>
        <dbReference type="ARBA" id="ARBA00004742"/>
    </source>
</evidence>
<dbReference type="GO" id="GO:0004075">
    <property type="term" value="F:biotin carboxylase activity"/>
    <property type="evidence" value="ECO:0007669"/>
    <property type="project" value="UniProtKB-EC"/>
</dbReference>
<protein>
    <recommendedName>
        <fullName evidence="14">Pyruvate carboxylase</fullName>
        <ecNumber evidence="14">6.4.1.1</ecNumber>
    </recommendedName>
</protein>
<dbReference type="SUPFAM" id="SSF56059">
    <property type="entry name" value="Glutathione synthetase ATP-binding domain-like"/>
    <property type="match status" value="1"/>
</dbReference>
<comment type="caution">
    <text evidence="23">The sequence shown here is derived from an EMBL/GenBank/DDBJ whole genome shotgun (WGS) entry which is preliminary data.</text>
</comment>
<dbReference type="FunFam" id="3.20.20.70:FF:000033">
    <property type="entry name" value="Pyruvate carboxylase"/>
    <property type="match status" value="1"/>
</dbReference>
<evidence type="ECO:0000256" key="6">
    <source>
        <dbReference type="ARBA" id="ARBA00022432"/>
    </source>
</evidence>
<evidence type="ECO:0000256" key="10">
    <source>
        <dbReference type="ARBA" id="ARBA00022840"/>
    </source>
</evidence>
<dbReference type="InterPro" id="IPR000891">
    <property type="entry name" value="PYR_CT"/>
</dbReference>
<comment type="catalytic activity">
    <reaction evidence="14">
        <text>hydrogencarbonate + pyruvate + ATP = oxaloacetate + ADP + phosphate + H(+)</text>
        <dbReference type="Rhea" id="RHEA:20844"/>
        <dbReference type="ChEBI" id="CHEBI:15361"/>
        <dbReference type="ChEBI" id="CHEBI:15378"/>
        <dbReference type="ChEBI" id="CHEBI:16452"/>
        <dbReference type="ChEBI" id="CHEBI:17544"/>
        <dbReference type="ChEBI" id="CHEBI:30616"/>
        <dbReference type="ChEBI" id="CHEBI:43474"/>
        <dbReference type="ChEBI" id="CHEBI:456216"/>
        <dbReference type="EC" id="6.4.1.1"/>
    </reaction>
</comment>
<evidence type="ECO:0000259" key="21">
    <source>
        <dbReference type="PROSITE" id="PS50979"/>
    </source>
</evidence>
<dbReference type="GO" id="GO:0004736">
    <property type="term" value="F:pyruvate carboxylase activity"/>
    <property type="evidence" value="ECO:0007669"/>
    <property type="project" value="UniProtKB-EC"/>
</dbReference>
<dbReference type="PROSITE" id="PS50968">
    <property type="entry name" value="BIOTINYL_LIPOYL"/>
    <property type="match status" value="1"/>
</dbReference>
<evidence type="ECO:0000256" key="5">
    <source>
        <dbReference type="ARBA" id="ARBA00011750"/>
    </source>
</evidence>
<dbReference type="InterPro" id="IPR001882">
    <property type="entry name" value="Biotin_BS"/>
</dbReference>